<name>A0A8H7E8X1_9EURO</name>
<feature type="region of interest" description="Disordered" evidence="1">
    <location>
        <begin position="90"/>
        <end position="143"/>
    </location>
</feature>
<feature type="region of interest" description="Disordered" evidence="1">
    <location>
        <begin position="22"/>
        <end position="48"/>
    </location>
</feature>
<gene>
    <name evidence="2" type="ORF">GJ744_011918</name>
</gene>
<comment type="caution">
    <text evidence="2">The sequence shown here is derived from an EMBL/GenBank/DDBJ whole genome shotgun (WGS) entry which is preliminary data.</text>
</comment>
<protein>
    <submittedName>
        <fullName evidence="2">Uncharacterized protein</fullName>
    </submittedName>
</protein>
<organism evidence="2 3">
    <name type="scientific">Endocarpon pusillum</name>
    <dbReference type="NCBI Taxonomy" id="364733"/>
    <lineage>
        <taxon>Eukaryota</taxon>
        <taxon>Fungi</taxon>
        <taxon>Dikarya</taxon>
        <taxon>Ascomycota</taxon>
        <taxon>Pezizomycotina</taxon>
        <taxon>Eurotiomycetes</taxon>
        <taxon>Chaetothyriomycetidae</taxon>
        <taxon>Verrucariales</taxon>
        <taxon>Verrucariaceae</taxon>
        <taxon>Endocarpon</taxon>
    </lineage>
</organism>
<feature type="compositionally biased region" description="Low complexity" evidence="1">
    <location>
        <begin position="127"/>
        <end position="143"/>
    </location>
</feature>
<reference evidence="2" key="1">
    <citation type="submission" date="2020-02" db="EMBL/GenBank/DDBJ databases">
        <authorList>
            <person name="Palmer J.M."/>
        </authorList>
    </citation>
    <scope>NUCLEOTIDE SEQUENCE</scope>
    <source>
        <strain evidence="2">EPUS1.4</strain>
        <tissue evidence="2">Thallus</tissue>
    </source>
</reference>
<proteinExistence type="predicted"/>
<evidence type="ECO:0000313" key="2">
    <source>
        <dbReference type="EMBL" id="KAF7512815.1"/>
    </source>
</evidence>
<sequence length="190" mass="20994">MSNEPPPKSVVPQYPSQISIENHRLGKDYTERWRMSSSSSPPMDTHDADADAQMQETMGFARFGMQKPAYSAMPSSRPLTQYGVIEYSRLGGNAPDLPAKPMFAQPGSSATTASTTPENAMSSAYKPNTSSSNNPSPVVYTSPVTGISVTRQDLFEYGQGKRTNEHGDVMFFRPSFLDEDPWTKTLKKKR</sequence>
<evidence type="ECO:0000256" key="1">
    <source>
        <dbReference type="SAM" id="MobiDB-lite"/>
    </source>
</evidence>
<dbReference type="AlphaFoldDB" id="A0A8H7E8X1"/>
<keyword evidence="3" id="KW-1185">Reference proteome</keyword>
<evidence type="ECO:0000313" key="3">
    <source>
        <dbReference type="Proteomes" id="UP000606974"/>
    </source>
</evidence>
<dbReference type="OrthoDB" id="5419162at2759"/>
<accession>A0A8H7E8X1</accession>
<dbReference type="Proteomes" id="UP000606974">
    <property type="component" value="Unassembled WGS sequence"/>
</dbReference>
<feature type="compositionally biased region" description="Basic and acidic residues" evidence="1">
    <location>
        <begin position="22"/>
        <end position="34"/>
    </location>
</feature>
<dbReference type="EMBL" id="JAACFV010000009">
    <property type="protein sequence ID" value="KAF7512815.1"/>
    <property type="molecule type" value="Genomic_DNA"/>
</dbReference>
<feature type="compositionally biased region" description="Polar residues" evidence="1">
    <location>
        <begin position="117"/>
        <end position="126"/>
    </location>
</feature>